<evidence type="ECO:0000313" key="4">
    <source>
        <dbReference type="Proteomes" id="UP001596264"/>
    </source>
</evidence>
<protein>
    <submittedName>
        <fullName evidence="3">Barstar family protein</fullName>
    </submittedName>
</protein>
<comment type="similarity">
    <text evidence="1">Belongs to the barstar family.</text>
</comment>
<evidence type="ECO:0000259" key="2">
    <source>
        <dbReference type="Pfam" id="PF01337"/>
    </source>
</evidence>
<dbReference type="Gene3D" id="3.30.370.10">
    <property type="entry name" value="Barstar-like"/>
    <property type="match status" value="1"/>
</dbReference>
<keyword evidence="4" id="KW-1185">Reference proteome</keyword>
<dbReference type="RefSeq" id="WP_201564085.1">
    <property type="nucleotide sequence ID" value="NZ_CAJGZK010000020.1"/>
</dbReference>
<accession>A0ABW1W6M6</accession>
<dbReference type="InterPro" id="IPR035905">
    <property type="entry name" value="Barstar-like_sf"/>
</dbReference>
<feature type="domain" description="Barstar (barnase inhibitor)" evidence="2">
    <location>
        <begin position="40"/>
        <end position="108"/>
    </location>
</feature>
<evidence type="ECO:0000256" key="1">
    <source>
        <dbReference type="ARBA" id="ARBA00006845"/>
    </source>
</evidence>
<dbReference type="Proteomes" id="UP001596264">
    <property type="component" value="Unassembled WGS sequence"/>
</dbReference>
<dbReference type="Pfam" id="PF01337">
    <property type="entry name" value="Barstar"/>
    <property type="match status" value="1"/>
</dbReference>
<organism evidence="3 4">
    <name type="scientific">Psychrobacter glacincola</name>
    <dbReference type="NCBI Taxonomy" id="56810"/>
    <lineage>
        <taxon>Bacteria</taxon>
        <taxon>Pseudomonadati</taxon>
        <taxon>Pseudomonadota</taxon>
        <taxon>Gammaproteobacteria</taxon>
        <taxon>Moraxellales</taxon>
        <taxon>Moraxellaceae</taxon>
        <taxon>Psychrobacter</taxon>
    </lineage>
</organism>
<dbReference type="InterPro" id="IPR000468">
    <property type="entry name" value="Barstar"/>
</dbReference>
<comment type="caution">
    <text evidence="3">The sequence shown here is derived from an EMBL/GenBank/DDBJ whole genome shotgun (WGS) entry which is preliminary data.</text>
</comment>
<sequence>MTQAIYYVTQHSIEQNLVKGKKSKAFATIPEQATAIPIEERLDKETLLSSLAKACDFPSWFGHNWDAAWDCLTDSDVEYLTLDLTAVKNIHTEDFNVFKSLVEDAFKEFGKPQLWIVVASDDLS</sequence>
<dbReference type="SUPFAM" id="SSF52038">
    <property type="entry name" value="Barstar-related"/>
    <property type="match status" value="1"/>
</dbReference>
<proteinExistence type="inferred from homology"/>
<dbReference type="EMBL" id="JBHSTZ010000030">
    <property type="protein sequence ID" value="MFC6381734.1"/>
    <property type="molecule type" value="Genomic_DNA"/>
</dbReference>
<name>A0ABW1W6M6_9GAMM</name>
<evidence type="ECO:0000313" key="3">
    <source>
        <dbReference type="EMBL" id="MFC6381734.1"/>
    </source>
</evidence>
<reference evidence="4" key="1">
    <citation type="journal article" date="2019" name="Int. J. Syst. Evol. Microbiol.">
        <title>The Global Catalogue of Microorganisms (GCM) 10K type strain sequencing project: providing services to taxonomists for standard genome sequencing and annotation.</title>
        <authorList>
            <consortium name="The Broad Institute Genomics Platform"/>
            <consortium name="The Broad Institute Genome Sequencing Center for Infectious Disease"/>
            <person name="Wu L."/>
            <person name="Ma J."/>
        </authorList>
    </citation>
    <scope>NUCLEOTIDE SEQUENCE [LARGE SCALE GENOMIC DNA]</scope>
    <source>
        <strain evidence="4">CCM 2050</strain>
    </source>
</reference>
<gene>
    <name evidence="3" type="ORF">ACFP58_09750</name>
</gene>